<dbReference type="GeneID" id="34446907"/>
<keyword evidence="1" id="KW-0732">Signal</keyword>
<feature type="signal peptide" evidence="1">
    <location>
        <begin position="1"/>
        <end position="21"/>
    </location>
</feature>
<proteinExistence type="predicted"/>
<dbReference type="OrthoDB" id="160645at2759"/>
<dbReference type="AlphaFoldDB" id="A0A1F8ACL3"/>
<protein>
    <recommendedName>
        <fullName evidence="6">GPI anchored protein</fullName>
    </recommendedName>
</protein>
<dbReference type="Proteomes" id="UP000179179">
    <property type="component" value="Unassembled WGS sequence"/>
</dbReference>
<organism evidence="4 5">
    <name type="scientific">Aspergillus bombycis</name>
    <dbReference type="NCBI Taxonomy" id="109264"/>
    <lineage>
        <taxon>Eukaryota</taxon>
        <taxon>Fungi</taxon>
        <taxon>Dikarya</taxon>
        <taxon>Ascomycota</taxon>
        <taxon>Pezizomycotina</taxon>
        <taxon>Eurotiomycetes</taxon>
        <taxon>Eurotiomycetidae</taxon>
        <taxon>Eurotiales</taxon>
        <taxon>Aspergillaceae</taxon>
        <taxon>Aspergillus</taxon>
    </lineage>
</organism>
<name>A0A1F8ACL3_9EURO</name>
<reference evidence="4 5" key="1">
    <citation type="journal article" date="2016" name="Genome Biol. Evol.">
        <title>Draft genome sequence of an aflatoxigenic Aspergillus species, A. bombycis.</title>
        <authorList>
            <person name="Moore G.G."/>
            <person name="Mack B.M."/>
            <person name="Beltz S.B."/>
            <person name="Gilbert M.K."/>
        </authorList>
    </citation>
    <scope>NUCLEOTIDE SEQUENCE [LARGE SCALE GENOMIC DNA]</scope>
    <source>
        <strain evidence="5">NRRL 26010</strain>
    </source>
</reference>
<evidence type="ECO:0000259" key="2">
    <source>
        <dbReference type="Pfam" id="PF22974"/>
    </source>
</evidence>
<dbReference type="RefSeq" id="XP_022393124.1">
    <property type="nucleotide sequence ID" value="XM_022530647.1"/>
</dbReference>
<comment type="caution">
    <text evidence="4">The sequence shown here is derived from an EMBL/GenBank/DDBJ whole genome shotgun (WGS) entry which is preliminary data.</text>
</comment>
<dbReference type="InterPro" id="IPR055647">
    <property type="entry name" value="DUF7223"/>
</dbReference>
<sequence length="553" mass="59806">MHHMRTWLASWLMLHAQQGLSLVFEEISHLQVEPHPLAVRGSGYSNLDLLKQDSFYYSGEQNGQLSLANFTVSLTGEQESIVSMERFEDLLESVHCTNTTVAMSFKEEQAFAYTEHTWQWVNEMDDHSLVLVLGKGSCEWNANRLPFIVSSVTYDETTKTTKLEGKSSKWHDIAHTYELNIGKHKASSAARRDIDRSASLDFNHVIPVKSGKLPEDSIDVTWECADCSTQGAFELAFHVKTVAGIPRTGSLSLSPNGVSATFMPRLAIDGDIKDQKSGEIDIGRIPIAGISIPGGILNIGPQIVFSLGYNMGPVTGSATITAGTTVSLDDSAEVSIDLESRSVESDGWTPSVQATPVSVDAEIEGEIALYPKASLQISAQVIGKGVEVGLNLKPIIAATMAAIHSTDGACPDDPKNRENGVTVDPSASVSLNFEATFGNNDGQPDVDYTLAYSDSLWQSNTIQQCPSNIFTNSTLSLSNTVYYSFVGSTKFINTPFLIDPSALLVSNSANQTRTPPPTNGLSSATWTLVKGPPLTTMCTREDNPLLLHVARLG</sequence>
<feature type="domain" description="DUF7223" evidence="3">
    <location>
        <begin position="216"/>
        <end position="455"/>
    </location>
</feature>
<dbReference type="STRING" id="109264.A0A1F8ACL3"/>
<dbReference type="InterPro" id="IPR054293">
    <property type="entry name" value="DUF7029"/>
</dbReference>
<evidence type="ECO:0000313" key="5">
    <source>
        <dbReference type="Proteomes" id="UP000179179"/>
    </source>
</evidence>
<evidence type="ECO:0000259" key="3">
    <source>
        <dbReference type="Pfam" id="PF23865"/>
    </source>
</evidence>
<gene>
    <name evidence="4" type="ORF">ABOM_003517</name>
</gene>
<feature type="chain" id="PRO_5009534739" description="GPI anchored protein" evidence="1">
    <location>
        <begin position="22"/>
        <end position="553"/>
    </location>
</feature>
<evidence type="ECO:0000313" key="4">
    <source>
        <dbReference type="EMBL" id="OGM49407.1"/>
    </source>
</evidence>
<dbReference type="Pfam" id="PF23865">
    <property type="entry name" value="DUF7223"/>
    <property type="match status" value="1"/>
</dbReference>
<feature type="domain" description="DUF7029" evidence="2">
    <location>
        <begin position="76"/>
        <end position="178"/>
    </location>
</feature>
<dbReference type="EMBL" id="LYCR01000009">
    <property type="protein sequence ID" value="OGM49407.1"/>
    <property type="molecule type" value="Genomic_DNA"/>
</dbReference>
<accession>A0A1F8ACL3</accession>
<keyword evidence="5" id="KW-1185">Reference proteome</keyword>
<evidence type="ECO:0000256" key="1">
    <source>
        <dbReference type="SAM" id="SignalP"/>
    </source>
</evidence>
<dbReference type="Pfam" id="PF22974">
    <property type="entry name" value="DUF7029"/>
    <property type="match status" value="1"/>
</dbReference>
<evidence type="ECO:0008006" key="6">
    <source>
        <dbReference type="Google" id="ProtNLM"/>
    </source>
</evidence>